<dbReference type="Gene3D" id="3.90.480.20">
    <property type="match status" value="1"/>
</dbReference>
<evidence type="ECO:0000256" key="3">
    <source>
        <dbReference type="ARBA" id="ARBA00010429"/>
    </source>
</evidence>
<evidence type="ECO:0000259" key="13">
    <source>
        <dbReference type="Pfam" id="PF01077"/>
    </source>
</evidence>
<dbReference type="InterPro" id="IPR036136">
    <property type="entry name" value="Nit/Sulf_reduc_fer-like_dom_sf"/>
</dbReference>
<feature type="domain" description="Nitrite/Sulfite reductase ferredoxin-like" evidence="14">
    <location>
        <begin position="417"/>
        <end position="480"/>
    </location>
</feature>
<dbReference type="PANTHER" id="PTHR32439">
    <property type="entry name" value="FERREDOXIN--NITRITE REDUCTASE, CHLOROPLASTIC"/>
    <property type="match status" value="1"/>
</dbReference>
<name>A0AAV1IER1_9CHLO</name>
<dbReference type="GO" id="GO:0048307">
    <property type="term" value="F:ferredoxin-nitrite reductase activity"/>
    <property type="evidence" value="ECO:0007669"/>
    <property type="project" value="UniProtKB-EC"/>
</dbReference>
<evidence type="ECO:0000259" key="14">
    <source>
        <dbReference type="Pfam" id="PF03460"/>
    </source>
</evidence>
<dbReference type="InterPro" id="IPR051329">
    <property type="entry name" value="NIR_SIR_4Fe-4S"/>
</dbReference>
<dbReference type="EMBL" id="CAUYUE010000012">
    <property type="protein sequence ID" value="CAK0785196.1"/>
    <property type="molecule type" value="Genomic_DNA"/>
</dbReference>
<keyword evidence="7" id="KW-0560">Oxidoreductase</keyword>
<dbReference type="PROSITE" id="PS00365">
    <property type="entry name" value="NIR_SIR"/>
    <property type="match status" value="1"/>
</dbReference>
<gene>
    <name evidence="15" type="ORF">CVIRNUC_008402</name>
</gene>
<dbReference type="PANTHER" id="PTHR32439:SF0">
    <property type="entry name" value="FERREDOXIN--NITRITE REDUCTASE, CHLOROPLASTIC"/>
    <property type="match status" value="1"/>
</dbReference>
<keyword evidence="6" id="KW-0479">Metal-binding</keyword>
<dbReference type="InterPro" id="IPR005117">
    <property type="entry name" value="NiRdtase/SiRdtase_haem-b_fer"/>
</dbReference>
<proteinExistence type="inferred from homology"/>
<feature type="domain" description="Nitrite/sulphite reductase 4Fe-4S" evidence="13">
    <location>
        <begin position="495"/>
        <end position="592"/>
    </location>
</feature>
<dbReference type="SUPFAM" id="SSF56014">
    <property type="entry name" value="Nitrite and sulphite reductase 4Fe-4S domain-like"/>
    <property type="match status" value="2"/>
</dbReference>
<feature type="domain" description="Nitrite/Sulfite reductase ferredoxin-like" evidence="14">
    <location>
        <begin position="157"/>
        <end position="223"/>
    </location>
</feature>
<dbReference type="SUPFAM" id="SSF55124">
    <property type="entry name" value="Nitrite/Sulfite reductase N-terminal domain-like"/>
    <property type="match status" value="2"/>
</dbReference>
<evidence type="ECO:0000256" key="9">
    <source>
        <dbReference type="ARBA" id="ARBA00023014"/>
    </source>
</evidence>
<accession>A0AAV1IER1</accession>
<evidence type="ECO:0000256" key="10">
    <source>
        <dbReference type="ARBA" id="ARBA00038893"/>
    </source>
</evidence>
<evidence type="ECO:0000256" key="12">
    <source>
        <dbReference type="ARBA" id="ARBA00048538"/>
    </source>
</evidence>
<organism evidence="15 16">
    <name type="scientific">Coccomyxa viridis</name>
    <dbReference type="NCBI Taxonomy" id="1274662"/>
    <lineage>
        <taxon>Eukaryota</taxon>
        <taxon>Viridiplantae</taxon>
        <taxon>Chlorophyta</taxon>
        <taxon>core chlorophytes</taxon>
        <taxon>Trebouxiophyceae</taxon>
        <taxon>Trebouxiophyceae incertae sedis</taxon>
        <taxon>Coccomyxaceae</taxon>
        <taxon>Coccomyxa</taxon>
    </lineage>
</organism>
<reference evidence="15 16" key="1">
    <citation type="submission" date="2023-10" db="EMBL/GenBank/DDBJ databases">
        <authorList>
            <person name="Maclean D."/>
            <person name="Macfadyen A."/>
        </authorList>
    </citation>
    <scope>NUCLEOTIDE SEQUENCE [LARGE SCALE GENOMIC DNA]</scope>
</reference>
<keyword evidence="8" id="KW-0408">Iron</keyword>
<feature type="domain" description="Nitrite/sulphite reductase 4Fe-4S" evidence="13">
    <location>
        <begin position="234"/>
        <end position="392"/>
    </location>
</feature>
<dbReference type="PRINTS" id="PR00397">
    <property type="entry name" value="SIROHAEM"/>
</dbReference>
<evidence type="ECO:0000256" key="7">
    <source>
        <dbReference type="ARBA" id="ARBA00023002"/>
    </source>
</evidence>
<dbReference type="Proteomes" id="UP001314263">
    <property type="component" value="Unassembled WGS sequence"/>
</dbReference>
<evidence type="ECO:0000313" key="15">
    <source>
        <dbReference type="EMBL" id="CAK0785196.1"/>
    </source>
</evidence>
<dbReference type="GO" id="GO:0020037">
    <property type="term" value="F:heme binding"/>
    <property type="evidence" value="ECO:0007669"/>
    <property type="project" value="InterPro"/>
</dbReference>
<dbReference type="InterPro" id="IPR045854">
    <property type="entry name" value="NO2/SO3_Rdtase_4Fe4S_sf"/>
</dbReference>
<dbReference type="InterPro" id="IPR006067">
    <property type="entry name" value="NO2/SO3_Rdtase_4Fe4S_dom"/>
</dbReference>
<dbReference type="InterPro" id="IPR006066">
    <property type="entry name" value="NO2/SO3_Rdtase_FeS/sirohaem_BS"/>
</dbReference>
<evidence type="ECO:0000256" key="2">
    <source>
        <dbReference type="ARBA" id="ARBA00005096"/>
    </source>
</evidence>
<dbReference type="Pfam" id="PF01077">
    <property type="entry name" value="NIR_SIR"/>
    <property type="match status" value="2"/>
</dbReference>
<comment type="cofactor">
    <cofactor evidence="1">
        <name>siroheme</name>
        <dbReference type="ChEBI" id="CHEBI:60052"/>
    </cofactor>
</comment>
<evidence type="ECO:0000256" key="4">
    <source>
        <dbReference type="ARBA" id="ARBA00022485"/>
    </source>
</evidence>
<protein>
    <recommendedName>
        <fullName evidence="11">Ferredoxin--nitrite reductase, chloroplastic</fullName>
        <ecNumber evidence="10">1.7.7.1</ecNumber>
    </recommendedName>
</protein>
<evidence type="ECO:0000256" key="5">
    <source>
        <dbReference type="ARBA" id="ARBA00022617"/>
    </source>
</evidence>
<comment type="catalytic activity">
    <reaction evidence="12">
        <text>6 oxidized [2Fe-2S]-[ferredoxin] + NH4(+) + 2 H2O = nitrite + 6 reduced [2Fe-2S]-[ferredoxin] + 8 H(+)</text>
        <dbReference type="Rhea" id="RHEA:18041"/>
        <dbReference type="Rhea" id="RHEA-COMP:10000"/>
        <dbReference type="Rhea" id="RHEA-COMP:10001"/>
        <dbReference type="ChEBI" id="CHEBI:15377"/>
        <dbReference type="ChEBI" id="CHEBI:15378"/>
        <dbReference type="ChEBI" id="CHEBI:16301"/>
        <dbReference type="ChEBI" id="CHEBI:28938"/>
        <dbReference type="ChEBI" id="CHEBI:33737"/>
        <dbReference type="ChEBI" id="CHEBI:33738"/>
        <dbReference type="EC" id="1.7.7.1"/>
    </reaction>
</comment>
<comment type="pathway">
    <text evidence="2">Nitrogen metabolism; nitrate reduction (assimilation).</text>
</comment>
<dbReference type="Pfam" id="PF03460">
    <property type="entry name" value="NIR_SIR_ferr"/>
    <property type="match status" value="2"/>
</dbReference>
<evidence type="ECO:0000256" key="1">
    <source>
        <dbReference type="ARBA" id="ARBA00001929"/>
    </source>
</evidence>
<keyword evidence="5" id="KW-0349">Heme</keyword>
<keyword evidence="4" id="KW-0004">4Fe-4S</keyword>
<keyword evidence="9" id="KW-0411">Iron-sulfur</keyword>
<evidence type="ECO:0000256" key="8">
    <source>
        <dbReference type="ARBA" id="ARBA00023004"/>
    </source>
</evidence>
<sequence>MLPTAQRSPVVSGLPLHRTPRLAAPCLRPAVLRCSASATNGVMTNGASMNGTGGTYKYVPSEPEPLSEEVKALLEEKQVDFEASGLKYLSNDARLRSLTAPKSNKAEAIKVEKGGHRMWEDVHDLGEKIRSGQYKWEDLALDDLDVRLKWSGLFHRKKRAAGTYMMRLKVPNGELSAKQLRWLGDAMAHDCGDIACGDITTRANIQLRGMTLETSDKIFAGLQTIGLSAVQTGMDNVRNMTGSPIAGLDPHELIDVRPLNYEINDMITNNGKGNPELANLPRKLNIGLSPSRDDFPHTHINDVGLKAVHDPETGEVGFNVELGGYFSGKRNTMSIDGDTFLARDQVVAYCEALLKVFRDFGPRGDRQKTRLMWLVEAMGVEAFREKVGEYMGGVKLRAAVDEKYDDVWERRDVLGVHAQKQEGYSWVGACVPTGRIFPDDLYAFADVCEKYGDGTVRLTVEQDVLFPFIPNDKVEELRKEPIFQKYKIDPGNLERGLVSCTGAQYCGVAIIETKNRAMAITEKLEQQLDIPKKVRIHWTGCPNSCGQVQVADIGLMGGPAKIDGKAAEGVRLFKGGTIGENPVLASEFEKGTPAHEDYLMPKLKELLINEFGAKEKTEALQAA</sequence>
<comment type="caution">
    <text evidence="15">The sequence shown here is derived from an EMBL/GenBank/DDBJ whole genome shotgun (WGS) entry which is preliminary data.</text>
</comment>
<evidence type="ECO:0000256" key="6">
    <source>
        <dbReference type="ARBA" id="ARBA00022723"/>
    </source>
</evidence>
<comment type="similarity">
    <text evidence="3">Belongs to the nitrite and sulfite reductase 4Fe-4S domain family.</text>
</comment>
<dbReference type="AlphaFoldDB" id="A0AAV1IER1"/>
<dbReference type="Gene3D" id="3.30.413.10">
    <property type="entry name" value="Sulfite Reductase Hemoprotein, domain 1"/>
    <property type="match status" value="2"/>
</dbReference>
<dbReference type="GO" id="GO:0051539">
    <property type="term" value="F:4 iron, 4 sulfur cluster binding"/>
    <property type="evidence" value="ECO:0007669"/>
    <property type="project" value="UniProtKB-KW"/>
</dbReference>
<dbReference type="GO" id="GO:0046872">
    <property type="term" value="F:metal ion binding"/>
    <property type="evidence" value="ECO:0007669"/>
    <property type="project" value="UniProtKB-KW"/>
</dbReference>
<evidence type="ECO:0000313" key="16">
    <source>
        <dbReference type="Proteomes" id="UP001314263"/>
    </source>
</evidence>
<dbReference type="EC" id="1.7.7.1" evidence="10"/>
<evidence type="ECO:0000256" key="11">
    <source>
        <dbReference type="ARBA" id="ARBA00040459"/>
    </source>
</evidence>
<keyword evidence="16" id="KW-1185">Reference proteome</keyword>